<organism evidence="2 3">
    <name type="scientific">Amycolatopsis lurida NRRL 2430</name>
    <dbReference type="NCBI Taxonomy" id="1460371"/>
    <lineage>
        <taxon>Bacteria</taxon>
        <taxon>Bacillati</taxon>
        <taxon>Actinomycetota</taxon>
        <taxon>Actinomycetes</taxon>
        <taxon>Pseudonocardiales</taxon>
        <taxon>Pseudonocardiaceae</taxon>
        <taxon>Amycolatopsis</taxon>
    </lineage>
</organism>
<dbReference type="InterPro" id="IPR045608">
    <property type="entry name" value="Trypco2"/>
</dbReference>
<protein>
    <recommendedName>
        <fullName evidence="1">Trypsin-co-occurring domain-containing protein</fullName>
    </recommendedName>
</protein>
<evidence type="ECO:0000313" key="2">
    <source>
        <dbReference type="EMBL" id="KFU81947.1"/>
    </source>
</evidence>
<dbReference type="RefSeq" id="WP_034307015.1">
    <property type="nucleotide sequence ID" value="NZ_JFBM01000004.1"/>
</dbReference>
<sequence>MNESGADGQLLMDRDGVPLSTAIALLRSELAEAIDAGREAGVRFVAESIELELEMVIKDVRKVDGKLSLWRVLSAGGSKQYESGAKHRLKLVLKPRDTVLSPDEETLIGDD</sequence>
<accession>A0A2P2FYZ5</accession>
<dbReference type="Pfam" id="PF19631">
    <property type="entry name" value="Trypco2"/>
    <property type="match status" value="1"/>
</dbReference>
<dbReference type="Proteomes" id="UP000256220">
    <property type="component" value="Unassembled WGS sequence"/>
</dbReference>
<comment type="caution">
    <text evidence="2">The sequence shown here is derived from an EMBL/GenBank/DDBJ whole genome shotgun (WGS) entry which is preliminary data.</text>
</comment>
<dbReference type="EMBL" id="JFBM01000004">
    <property type="protein sequence ID" value="KFU81947.1"/>
    <property type="molecule type" value="Genomic_DNA"/>
</dbReference>
<gene>
    <name evidence="2" type="ORF">BB31_06290</name>
</gene>
<proteinExistence type="predicted"/>
<reference evidence="2 3" key="1">
    <citation type="journal article" date="2014" name="Genome Announc.">
        <title>Draft Genome Sequence of Amycolatopsis lurida NRRL 2430, Producer of the Glycopeptide Family Antibiotic Ristocetin.</title>
        <authorList>
            <person name="Kwun M.J."/>
            <person name="Hong H.J."/>
        </authorList>
    </citation>
    <scope>NUCLEOTIDE SEQUENCE [LARGE SCALE GENOMIC DNA]</scope>
    <source>
        <strain evidence="2 3">NRRL 2430</strain>
    </source>
</reference>
<keyword evidence="3" id="KW-1185">Reference proteome</keyword>
<dbReference type="AlphaFoldDB" id="A0A2P2FYZ5"/>
<evidence type="ECO:0000259" key="1">
    <source>
        <dbReference type="Pfam" id="PF19631"/>
    </source>
</evidence>
<name>A0A2P2FYZ5_AMYLU</name>
<feature type="domain" description="Trypsin-co-occurring" evidence="1">
    <location>
        <begin position="17"/>
        <end position="95"/>
    </location>
</feature>
<evidence type="ECO:0000313" key="3">
    <source>
        <dbReference type="Proteomes" id="UP000256220"/>
    </source>
</evidence>